<dbReference type="Gene3D" id="2.40.50.140">
    <property type="entry name" value="Nucleic acid-binding proteins"/>
    <property type="match status" value="1"/>
</dbReference>
<protein>
    <submittedName>
        <fullName evidence="2">RNA binding S1 domain protein</fullName>
    </submittedName>
</protein>
<gene>
    <name evidence="2" type="ordered locus">Plim_1113</name>
</gene>
<dbReference type="RefSeq" id="WP_013109379.1">
    <property type="nucleotide sequence ID" value="NC_014148.1"/>
</dbReference>
<dbReference type="Proteomes" id="UP000002220">
    <property type="component" value="Chromosome"/>
</dbReference>
<reference evidence="2 3" key="1">
    <citation type="journal article" date="2010" name="Stand. Genomic Sci.">
        <title>Complete genome sequence of Planctomyces limnophilus type strain (Mu 290).</title>
        <authorList>
            <person name="Labutti K."/>
            <person name="Sikorski J."/>
            <person name="Schneider S."/>
            <person name="Nolan M."/>
            <person name="Lucas S."/>
            <person name="Glavina Del Rio T."/>
            <person name="Tice H."/>
            <person name="Cheng J.F."/>
            <person name="Goodwin L."/>
            <person name="Pitluck S."/>
            <person name="Liolios K."/>
            <person name="Ivanova N."/>
            <person name="Mavromatis K."/>
            <person name="Mikhailova N."/>
            <person name="Pati A."/>
            <person name="Chen A."/>
            <person name="Palaniappan K."/>
            <person name="Land M."/>
            <person name="Hauser L."/>
            <person name="Chang Y.J."/>
            <person name="Jeffries C.D."/>
            <person name="Tindall B.J."/>
            <person name="Rohde M."/>
            <person name="Goker M."/>
            <person name="Woyke T."/>
            <person name="Bristow J."/>
            <person name="Eisen J.A."/>
            <person name="Markowitz V."/>
            <person name="Hugenholtz P."/>
            <person name="Kyrpides N.C."/>
            <person name="Klenk H.P."/>
            <person name="Lapidus A."/>
        </authorList>
    </citation>
    <scope>NUCLEOTIDE SEQUENCE [LARGE SCALE GENOMIC DNA]</scope>
    <source>
        <strain evidence="3">ATCC 43296 / DSM 3776 / IFAM 1008 / 290</strain>
    </source>
</reference>
<dbReference type="OrthoDB" id="215765at2"/>
<dbReference type="InterPro" id="IPR012340">
    <property type="entry name" value="NA-bd_OB-fold"/>
</dbReference>
<sequence length="90" mass="10191">MAKFPPGTPMTGQVIDTAVFGVFVRLDEIPDVKALLEIIHFGPLFTKPPGQNNFPEDYPQVGDQLKVRVLGWCLKPVDVRLTNLDHLEWY</sequence>
<evidence type="ECO:0000313" key="3">
    <source>
        <dbReference type="Proteomes" id="UP000002220"/>
    </source>
</evidence>
<name>D5STW3_PLAL2</name>
<dbReference type="GO" id="GO:0003676">
    <property type="term" value="F:nucleic acid binding"/>
    <property type="evidence" value="ECO:0007669"/>
    <property type="project" value="InterPro"/>
</dbReference>
<dbReference type="SMART" id="SM00316">
    <property type="entry name" value="S1"/>
    <property type="match status" value="1"/>
</dbReference>
<evidence type="ECO:0000313" key="2">
    <source>
        <dbReference type="EMBL" id="ADG66948.1"/>
    </source>
</evidence>
<dbReference type="PROSITE" id="PS50126">
    <property type="entry name" value="S1"/>
    <property type="match status" value="1"/>
</dbReference>
<organism evidence="2 3">
    <name type="scientific">Planctopirus limnophila (strain ATCC 43296 / DSM 3776 / IFAM 1008 / Mu 290)</name>
    <name type="common">Planctomyces limnophilus</name>
    <dbReference type="NCBI Taxonomy" id="521674"/>
    <lineage>
        <taxon>Bacteria</taxon>
        <taxon>Pseudomonadati</taxon>
        <taxon>Planctomycetota</taxon>
        <taxon>Planctomycetia</taxon>
        <taxon>Planctomycetales</taxon>
        <taxon>Planctomycetaceae</taxon>
        <taxon>Planctopirus</taxon>
    </lineage>
</organism>
<dbReference type="InterPro" id="IPR003029">
    <property type="entry name" value="S1_domain"/>
</dbReference>
<dbReference type="HOGENOM" id="CLU_2438248_0_0_0"/>
<dbReference type="AlphaFoldDB" id="D5STW3"/>
<proteinExistence type="predicted"/>
<dbReference type="SUPFAM" id="SSF50249">
    <property type="entry name" value="Nucleic acid-binding proteins"/>
    <property type="match status" value="1"/>
</dbReference>
<evidence type="ECO:0000259" key="1">
    <source>
        <dbReference type="PROSITE" id="PS50126"/>
    </source>
</evidence>
<feature type="domain" description="S1 motif" evidence="1">
    <location>
        <begin position="7"/>
        <end position="70"/>
    </location>
</feature>
<accession>D5STW3</accession>
<dbReference type="KEGG" id="plm:Plim_1113"/>
<keyword evidence="3" id="KW-1185">Reference proteome</keyword>
<dbReference type="EMBL" id="CP001744">
    <property type="protein sequence ID" value="ADG66948.1"/>
    <property type="molecule type" value="Genomic_DNA"/>
</dbReference>